<dbReference type="OrthoDB" id="8030921at2"/>
<gene>
    <name evidence="11" type="ORF">SAMN05421759_1035</name>
</gene>
<sequence length="168" mass="18705">MQTFWSLFDRVLNLLALIAAAILPFVFAAIIYDVTTRTLRVFQINWVVAITEYALLYVAALGTPWLLREKGHVSMEAFRAVLPEAVNRVIEKIVIVLCTAACLVVAWVAVPVMIQNIGVTDIRANFLTRWLLYAPIVLCFALCAVQFARFLITGTSLYRGIDADAGNL</sequence>
<dbReference type="RefSeq" id="WP_076446433.1">
    <property type="nucleotide sequence ID" value="NZ_FTOQ01000003.1"/>
</dbReference>
<dbReference type="AlphaFoldDB" id="A0A1N7LNK8"/>
<comment type="similarity">
    <text evidence="8 9">Belongs to the TRAP transporter small permease family.</text>
</comment>
<comment type="subunit">
    <text evidence="9">The complex comprises the extracytoplasmic solute receptor protein and the two transmembrane proteins.</text>
</comment>
<dbReference type="Pfam" id="PF04290">
    <property type="entry name" value="DctQ"/>
    <property type="match status" value="1"/>
</dbReference>
<keyword evidence="6 9" id="KW-1133">Transmembrane helix</keyword>
<keyword evidence="2 9" id="KW-0813">Transport</keyword>
<evidence type="ECO:0000256" key="1">
    <source>
        <dbReference type="ARBA" id="ARBA00004429"/>
    </source>
</evidence>
<dbReference type="PANTHER" id="PTHR35011:SF4">
    <property type="entry name" value="SLL1102 PROTEIN"/>
    <property type="match status" value="1"/>
</dbReference>
<evidence type="ECO:0000313" key="11">
    <source>
        <dbReference type="EMBL" id="SIS75407.1"/>
    </source>
</evidence>
<feature type="transmembrane region" description="Helical" evidence="9">
    <location>
        <begin position="130"/>
        <end position="152"/>
    </location>
</feature>
<feature type="transmembrane region" description="Helical" evidence="9">
    <location>
        <begin position="44"/>
        <end position="68"/>
    </location>
</feature>
<reference evidence="12" key="1">
    <citation type="submission" date="2017-01" db="EMBL/GenBank/DDBJ databases">
        <authorList>
            <person name="Varghese N."/>
            <person name="Submissions S."/>
        </authorList>
    </citation>
    <scope>NUCLEOTIDE SEQUENCE [LARGE SCALE GENOMIC DNA]</scope>
    <source>
        <strain evidence="12">DSM 29430</strain>
    </source>
</reference>
<proteinExistence type="inferred from homology"/>
<feature type="transmembrane region" description="Helical" evidence="9">
    <location>
        <begin position="89"/>
        <end position="110"/>
    </location>
</feature>
<name>A0A1N7LNK8_9RHOB</name>
<comment type="function">
    <text evidence="9">Part of the tripartite ATP-independent periplasmic (TRAP) transport system.</text>
</comment>
<keyword evidence="12" id="KW-1185">Reference proteome</keyword>
<evidence type="ECO:0000256" key="3">
    <source>
        <dbReference type="ARBA" id="ARBA00022475"/>
    </source>
</evidence>
<evidence type="ECO:0000259" key="10">
    <source>
        <dbReference type="Pfam" id="PF04290"/>
    </source>
</evidence>
<dbReference type="InterPro" id="IPR007387">
    <property type="entry name" value="TRAP_DctQ"/>
</dbReference>
<dbReference type="GO" id="GO:0022857">
    <property type="term" value="F:transmembrane transporter activity"/>
    <property type="evidence" value="ECO:0007669"/>
    <property type="project" value="UniProtKB-UniRule"/>
</dbReference>
<evidence type="ECO:0000256" key="7">
    <source>
        <dbReference type="ARBA" id="ARBA00023136"/>
    </source>
</evidence>
<dbReference type="PANTHER" id="PTHR35011">
    <property type="entry name" value="2,3-DIKETO-L-GULONATE TRAP TRANSPORTER SMALL PERMEASE PROTEIN YIAM"/>
    <property type="match status" value="1"/>
</dbReference>
<dbReference type="GO" id="GO:0005886">
    <property type="term" value="C:plasma membrane"/>
    <property type="evidence" value="ECO:0007669"/>
    <property type="project" value="UniProtKB-SubCell"/>
</dbReference>
<organism evidence="11 12">
    <name type="scientific">Roseivivax lentus</name>
    <dbReference type="NCBI Taxonomy" id="633194"/>
    <lineage>
        <taxon>Bacteria</taxon>
        <taxon>Pseudomonadati</taxon>
        <taxon>Pseudomonadota</taxon>
        <taxon>Alphaproteobacteria</taxon>
        <taxon>Rhodobacterales</taxon>
        <taxon>Roseobacteraceae</taxon>
        <taxon>Roseivivax</taxon>
    </lineage>
</organism>
<dbReference type="InterPro" id="IPR055348">
    <property type="entry name" value="DctQ"/>
</dbReference>
<evidence type="ECO:0000256" key="5">
    <source>
        <dbReference type="ARBA" id="ARBA00022692"/>
    </source>
</evidence>
<protein>
    <recommendedName>
        <fullName evidence="9">TRAP transporter small permease protein</fullName>
    </recommendedName>
</protein>
<accession>A0A1N7LNK8</accession>
<evidence type="ECO:0000256" key="8">
    <source>
        <dbReference type="ARBA" id="ARBA00038436"/>
    </source>
</evidence>
<comment type="subcellular location">
    <subcellularLocation>
        <location evidence="1 9">Cell inner membrane</location>
        <topology evidence="1 9">Multi-pass membrane protein</topology>
    </subcellularLocation>
</comment>
<evidence type="ECO:0000256" key="2">
    <source>
        <dbReference type="ARBA" id="ARBA00022448"/>
    </source>
</evidence>
<keyword evidence="4 9" id="KW-0997">Cell inner membrane</keyword>
<dbReference type="STRING" id="633194.SAMN05421759_1035"/>
<keyword evidence="5 9" id="KW-0812">Transmembrane</keyword>
<dbReference type="EMBL" id="FTOQ01000003">
    <property type="protein sequence ID" value="SIS75407.1"/>
    <property type="molecule type" value="Genomic_DNA"/>
</dbReference>
<keyword evidence="3" id="KW-1003">Cell membrane</keyword>
<evidence type="ECO:0000256" key="6">
    <source>
        <dbReference type="ARBA" id="ARBA00022989"/>
    </source>
</evidence>
<evidence type="ECO:0000313" key="12">
    <source>
        <dbReference type="Proteomes" id="UP000186684"/>
    </source>
</evidence>
<dbReference type="Proteomes" id="UP000186684">
    <property type="component" value="Unassembled WGS sequence"/>
</dbReference>
<feature type="transmembrane region" description="Helical" evidence="9">
    <location>
        <begin position="12"/>
        <end position="32"/>
    </location>
</feature>
<evidence type="ECO:0000256" key="4">
    <source>
        <dbReference type="ARBA" id="ARBA00022519"/>
    </source>
</evidence>
<evidence type="ECO:0000256" key="9">
    <source>
        <dbReference type="RuleBase" id="RU369079"/>
    </source>
</evidence>
<keyword evidence="7 9" id="KW-0472">Membrane</keyword>
<feature type="domain" description="Tripartite ATP-independent periplasmic transporters DctQ component" evidence="10">
    <location>
        <begin position="27"/>
        <end position="153"/>
    </location>
</feature>